<dbReference type="Proteomes" id="UP000182413">
    <property type="component" value="Unassembled WGS sequence"/>
</dbReference>
<evidence type="ECO:0008006" key="5">
    <source>
        <dbReference type="Google" id="ProtNLM"/>
    </source>
</evidence>
<evidence type="ECO:0000313" key="3">
    <source>
        <dbReference type="Proteomes" id="UP000182413"/>
    </source>
</evidence>
<evidence type="ECO:0000313" key="4">
    <source>
        <dbReference type="Proteomes" id="UP001278050"/>
    </source>
</evidence>
<dbReference type="EMBL" id="JAWXXP010000001">
    <property type="protein sequence ID" value="MDX5992795.1"/>
    <property type="molecule type" value="Genomic_DNA"/>
</dbReference>
<evidence type="ECO:0000313" key="1">
    <source>
        <dbReference type="EMBL" id="MDX5992795.1"/>
    </source>
</evidence>
<reference evidence="2 3" key="1">
    <citation type="submission" date="2016-10" db="EMBL/GenBank/DDBJ databases">
        <authorList>
            <person name="de Groot N.N."/>
        </authorList>
    </citation>
    <scope>NUCLEOTIDE SEQUENCE [LARGE SCALE GENOMIC DNA]</scope>
    <source>
        <strain evidence="2 3">JCM 10630</strain>
    </source>
</reference>
<name>A0A1G7QM99_9GAMM</name>
<protein>
    <recommendedName>
        <fullName evidence="5">Lipoprotein</fullName>
    </recommendedName>
</protein>
<gene>
    <name evidence="2" type="ORF">SAMN05216575_1222</name>
    <name evidence="1" type="ORF">SIM71_12065</name>
</gene>
<dbReference type="RefSeq" id="WP_139203105.1">
    <property type="nucleotide sequence ID" value="NZ_CBCSET010000018.1"/>
</dbReference>
<accession>A0A1G7QM99</accession>
<organism evidence="2 3">
    <name type="scientific">Ectopseudomonas alcaliphila</name>
    <dbReference type="NCBI Taxonomy" id="101564"/>
    <lineage>
        <taxon>Bacteria</taxon>
        <taxon>Pseudomonadati</taxon>
        <taxon>Pseudomonadota</taxon>
        <taxon>Gammaproteobacteria</taxon>
        <taxon>Pseudomonadales</taxon>
        <taxon>Pseudomonadaceae</taxon>
        <taxon>Ectopseudomonas</taxon>
    </lineage>
</organism>
<dbReference type="EMBL" id="FNAE01000022">
    <property type="protein sequence ID" value="SDF99677.1"/>
    <property type="molecule type" value="Genomic_DNA"/>
</dbReference>
<dbReference type="AlphaFoldDB" id="A0A1G7QM99"/>
<evidence type="ECO:0000313" key="2">
    <source>
        <dbReference type="EMBL" id="SDF99677.1"/>
    </source>
</evidence>
<keyword evidence="4" id="KW-1185">Reference proteome</keyword>
<dbReference type="Proteomes" id="UP001278050">
    <property type="component" value="Unassembled WGS sequence"/>
</dbReference>
<proteinExistence type="predicted"/>
<dbReference type="PROSITE" id="PS51257">
    <property type="entry name" value="PROKAR_LIPOPROTEIN"/>
    <property type="match status" value="1"/>
</dbReference>
<sequence length="208" mass="22824">MRSLLVVAFGVLLSSCSSIRIDTPEVRQKISQDLNLTSIIDISRMNWCVHPYGSEPGCEPDKGVGVVTPNGLVMAQIIEGKYVVKRTIKAEDITCSTVYGGTGTEGLLFAFGKHEAYMLGPMKENQKEINAAFNANMFSYLHSEGQHVFNGPEINFQRPSGRKVKQTTILNAGAATRVITEEVDVLEIYSPCNIEKSNLIKAKPTNLD</sequence>
<dbReference type="OrthoDB" id="6858716at2"/>
<reference evidence="1 4" key="2">
    <citation type="submission" date="2023-11" db="EMBL/GenBank/DDBJ databases">
        <title>MicrobeMod: A computational toolkit for identifying prokaryotic methylation and restriction-modification with nanopore sequencing.</title>
        <authorList>
            <person name="Crits-Christoph A."/>
            <person name="Kang S.C."/>
            <person name="Lee H."/>
            <person name="Ostrov N."/>
        </authorList>
    </citation>
    <scope>NUCLEOTIDE SEQUENCE [LARGE SCALE GENOMIC DNA]</scope>
    <source>
        <strain evidence="1 4">ATCC BAA-571</strain>
    </source>
</reference>